<gene>
    <name evidence="2" type="ORF">Tci_930798</name>
</gene>
<comment type="caution">
    <text evidence="2">The sequence shown here is derived from an EMBL/GenBank/DDBJ whole genome shotgun (WGS) entry which is preliminary data.</text>
</comment>
<dbReference type="AlphaFoldDB" id="A0A699XGH6"/>
<sequence length="40" mass="4430">QERSEGEAIDDRHLDGHHAQLQLEGDPGGAPDQDSQHVQR</sequence>
<proteinExistence type="predicted"/>
<organism evidence="2">
    <name type="scientific">Tanacetum cinerariifolium</name>
    <name type="common">Dalmatian daisy</name>
    <name type="synonym">Chrysanthemum cinerariifolium</name>
    <dbReference type="NCBI Taxonomy" id="118510"/>
    <lineage>
        <taxon>Eukaryota</taxon>
        <taxon>Viridiplantae</taxon>
        <taxon>Streptophyta</taxon>
        <taxon>Embryophyta</taxon>
        <taxon>Tracheophyta</taxon>
        <taxon>Spermatophyta</taxon>
        <taxon>Magnoliopsida</taxon>
        <taxon>eudicotyledons</taxon>
        <taxon>Gunneridae</taxon>
        <taxon>Pentapetalae</taxon>
        <taxon>asterids</taxon>
        <taxon>campanulids</taxon>
        <taxon>Asterales</taxon>
        <taxon>Asteraceae</taxon>
        <taxon>Asteroideae</taxon>
        <taxon>Anthemideae</taxon>
        <taxon>Anthemidinae</taxon>
        <taxon>Tanacetum</taxon>
    </lineage>
</organism>
<feature type="compositionally biased region" description="Basic and acidic residues" evidence="1">
    <location>
        <begin position="1"/>
        <end position="18"/>
    </location>
</feature>
<evidence type="ECO:0000313" key="2">
    <source>
        <dbReference type="EMBL" id="GFD58829.1"/>
    </source>
</evidence>
<evidence type="ECO:0000256" key="1">
    <source>
        <dbReference type="SAM" id="MobiDB-lite"/>
    </source>
</evidence>
<accession>A0A699XGH6</accession>
<dbReference type="EMBL" id="BKCJ011858031">
    <property type="protein sequence ID" value="GFD58829.1"/>
    <property type="molecule type" value="Genomic_DNA"/>
</dbReference>
<reference evidence="2" key="1">
    <citation type="journal article" date="2019" name="Sci. Rep.">
        <title>Draft genome of Tanacetum cinerariifolium, the natural source of mosquito coil.</title>
        <authorList>
            <person name="Yamashiro T."/>
            <person name="Shiraishi A."/>
            <person name="Satake H."/>
            <person name="Nakayama K."/>
        </authorList>
    </citation>
    <scope>NUCLEOTIDE SEQUENCE</scope>
</reference>
<feature type="non-terminal residue" evidence="2">
    <location>
        <position position="1"/>
    </location>
</feature>
<feature type="region of interest" description="Disordered" evidence="1">
    <location>
        <begin position="1"/>
        <end position="40"/>
    </location>
</feature>
<name>A0A699XGH6_TANCI</name>
<protein>
    <submittedName>
        <fullName evidence="2">Uncharacterized protein</fullName>
    </submittedName>
</protein>